<dbReference type="PIRSF" id="PIRSF016661">
    <property type="entry name" value="BioY"/>
    <property type="match status" value="1"/>
</dbReference>
<feature type="transmembrane region" description="Helical" evidence="3">
    <location>
        <begin position="87"/>
        <end position="107"/>
    </location>
</feature>
<accession>D4LAV0</accession>
<dbReference type="STRING" id="213810.RUM_05220"/>
<dbReference type="AlphaFoldDB" id="D4LAV0"/>
<keyword evidence="3" id="KW-0812">Transmembrane</keyword>
<keyword evidence="2 3" id="KW-0472">Membrane</keyword>
<keyword evidence="5" id="KW-1185">Reference proteome</keyword>
<reference evidence="4" key="2">
    <citation type="submission" date="2010-03" db="EMBL/GenBank/DDBJ databases">
        <authorList>
            <person name="Pajon A."/>
        </authorList>
    </citation>
    <scope>NUCLEOTIDE SEQUENCE</scope>
    <source>
        <strain evidence="4">Type strain: 18P13</strain>
    </source>
</reference>
<dbReference type="Gene3D" id="1.10.1760.20">
    <property type="match status" value="1"/>
</dbReference>
<feature type="transmembrane region" description="Helical" evidence="3">
    <location>
        <begin position="40"/>
        <end position="56"/>
    </location>
</feature>
<evidence type="ECO:0000313" key="5">
    <source>
        <dbReference type="Proteomes" id="UP000007054"/>
    </source>
</evidence>
<feature type="transmembrane region" description="Helical" evidence="3">
    <location>
        <begin position="119"/>
        <end position="139"/>
    </location>
</feature>
<dbReference type="BioCyc" id="RCHA213810:RUM_RS02520-MONOMER"/>
<dbReference type="EMBL" id="FP929052">
    <property type="protein sequence ID" value="CBL16745.1"/>
    <property type="molecule type" value="Genomic_DNA"/>
</dbReference>
<dbReference type="Pfam" id="PF02632">
    <property type="entry name" value="BioY"/>
    <property type="match status" value="1"/>
</dbReference>
<keyword evidence="2" id="KW-0813">Transport</keyword>
<feature type="transmembrane region" description="Helical" evidence="3">
    <location>
        <begin position="63"/>
        <end position="81"/>
    </location>
</feature>
<dbReference type="PANTHER" id="PTHR34295">
    <property type="entry name" value="BIOTIN TRANSPORTER BIOY"/>
    <property type="match status" value="1"/>
</dbReference>
<feature type="transmembrane region" description="Helical" evidence="3">
    <location>
        <begin position="151"/>
        <end position="176"/>
    </location>
</feature>
<dbReference type="KEGG" id="rch:RUM_05220"/>
<gene>
    <name evidence="4" type="ordered locus">RUM_05220</name>
</gene>
<comment type="similarity">
    <text evidence="1 2">Belongs to the BioY family.</text>
</comment>
<evidence type="ECO:0000256" key="2">
    <source>
        <dbReference type="PIRNR" id="PIRNR016661"/>
    </source>
</evidence>
<dbReference type="PATRIC" id="fig|213810.4.peg.426"/>
<dbReference type="HOGENOM" id="CLU_077931_3_0_9"/>
<dbReference type="GO" id="GO:0005886">
    <property type="term" value="C:plasma membrane"/>
    <property type="evidence" value="ECO:0007669"/>
    <property type="project" value="UniProtKB-SubCell"/>
</dbReference>
<evidence type="ECO:0000256" key="3">
    <source>
        <dbReference type="SAM" id="Phobius"/>
    </source>
</evidence>
<dbReference type="GO" id="GO:0015225">
    <property type="term" value="F:biotin transmembrane transporter activity"/>
    <property type="evidence" value="ECO:0007669"/>
    <property type="project" value="UniProtKB-UniRule"/>
</dbReference>
<proteinExistence type="inferred from homology"/>
<evidence type="ECO:0000256" key="1">
    <source>
        <dbReference type="ARBA" id="ARBA00010692"/>
    </source>
</evidence>
<dbReference type="InterPro" id="IPR003784">
    <property type="entry name" value="BioY"/>
</dbReference>
<keyword evidence="3" id="KW-1133">Transmembrane helix</keyword>
<dbReference type="GeneID" id="83155341"/>
<evidence type="ECO:0000313" key="4">
    <source>
        <dbReference type="EMBL" id="CBL16745.1"/>
    </source>
</evidence>
<comment type="subcellular location">
    <subcellularLocation>
        <location evidence="2">Cell membrane</location>
        <topology evidence="2">Multi-pass membrane protein</topology>
    </subcellularLocation>
</comment>
<dbReference type="RefSeq" id="WP_015557652.1">
    <property type="nucleotide sequence ID" value="NC_021039.1"/>
</dbReference>
<protein>
    <recommendedName>
        <fullName evidence="2">Biotin transporter</fullName>
    </recommendedName>
</protein>
<sequence>MSQTAAPAKGFALRDLAFIGLFAVLIAVCSWITIPGAVPFTLQTFGVFCTLGMLGGRRGTCAILVYILLGIVGIPVFSGFTGGIGQLLGMTGGYILGFLLMGLLYWLMTRLTGSSLPVMILAMVLGLAVCYTFGTIWFLQVYTRQKGAITLMAALWSCVFPFLIPDGIKLALALLLTKRLTRQFRI</sequence>
<dbReference type="PANTHER" id="PTHR34295:SF1">
    <property type="entry name" value="BIOTIN TRANSPORTER BIOY"/>
    <property type="match status" value="1"/>
</dbReference>
<reference evidence="4" key="1">
    <citation type="submission" date="2010-03" db="EMBL/GenBank/DDBJ databases">
        <title>The genome sequence of Ruminococcus sp. 18P13.</title>
        <authorList>
            <consortium name="metaHIT consortium -- http://www.metahit.eu/"/>
            <person name="Pajon A."/>
            <person name="Turner K."/>
            <person name="Parkhill J."/>
            <person name="Bernalier A."/>
        </authorList>
    </citation>
    <scope>NUCLEOTIDE SEQUENCE [LARGE SCALE GENOMIC DNA]</scope>
    <source>
        <strain evidence="4">Type strain: 18P13</strain>
    </source>
</reference>
<name>D4LAV0_RUMC1</name>
<dbReference type="Proteomes" id="UP000007054">
    <property type="component" value="Chromosome"/>
</dbReference>
<keyword evidence="2" id="KW-1003">Cell membrane</keyword>
<organism evidence="4 5">
    <name type="scientific">Ruminococcus champanellensis (strain DSM 18848 / JCM 17042 / KCTC 15320 / 18P13)</name>
    <dbReference type="NCBI Taxonomy" id="213810"/>
    <lineage>
        <taxon>Bacteria</taxon>
        <taxon>Bacillati</taxon>
        <taxon>Bacillota</taxon>
        <taxon>Clostridia</taxon>
        <taxon>Eubacteriales</taxon>
        <taxon>Oscillospiraceae</taxon>
        <taxon>Ruminococcus</taxon>
    </lineage>
</organism>
<feature type="transmembrane region" description="Helical" evidence="3">
    <location>
        <begin position="12"/>
        <end position="34"/>
    </location>
</feature>